<feature type="active site" description="Proton donor/acceptor" evidence="7">
    <location>
        <position position="195"/>
    </location>
</feature>
<feature type="domain" description="Peptidase S49" evidence="9">
    <location>
        <begin position="373"/>
        <end position="524"/>
    </location>
</feature>
<comment type="similarity">
    <text evidence="2">Belongs to the peptidase S49 family.</text>
</comment>
<reference evidence="10 11" key="1">
    <citation type="submission" date="2020-08" db="EMBL/GenBank/DDBJ databases">
        <title>Genomic Encyclopedia of Type Strains, Phase IV (KMG-V): Genome sequencing to study the core and pangenomes of soil and plant-associated prokaryotes.</title>
        <authorList>
            <person name="Whitman W."/>
        </authorList>
    </citation>
    <scope>NUCLEOTIDE SEQUENCE [LARGE SCALE GENOMIC DNA]</scope>
    <source>
        <strain evidence="10 11">M2T3</strain>
    </source>
</reference>
<keyword evidence="6 8" id="KW-0472">Membrane</keyword>
<evidence type="ECO:0000313" key="10">
    <source>
        <dbReference type="EMBL" id="MBB6498168.1"/>
    </source>
</evidence>
<name>A0A7X0MI77_9SPHI</name>
<keyword evidence="3 10" id="KW-0645">Protease</keyword>
<accession>A0A7X0MI77</accession>
<dbReference type="NCBIfam" id="TIGR00706">
    <property type="entry name" value="SppA_dom"/>
    <property type="match status" value="1"/>
</dbReference>
<dbReference type="EC" id="3.4.21.-" evidence="10"/>
<proteinExistence type="inferred from homology"/>
<dbReference type="Proteomes" id="UP000521017">
    <property type="component" value="Unassembled WGS sequence"/>
</dbReference>
<dbReference type="AlphaFoldDB" id="A0A7X0MI77"/>
<dbReference type="GO" id="GO:0016020">
    <property type="term" value="C:membrane"/>
    <property type="evidence" value="ECO:0007669"/>
    <property type="project" value="UniProtKB-SubCell"/>
</dbReference>
<feature type="domain" description="Peptidase S49" evidence="9">
    <location>
        <begin position="127"/>
        <end position="278"/>
    </location>
</feature>
<organism evidence="10 11">
    <name type="scientific">Pedobacter cryoconitis</name>
    <dbReference type="NCBI Taxonomy" id="188932"/>
    <lineage>
        <taxon>Bacteria</taxon>
        <taxon>Pseudomonadati</taxon>
        <taxon>Bacteroidota</taxon>
        <taxon>Sphingobacteriia</taxon>
        <taxon>Sphingobacteriales</taxon>
        <taxon>Sphingobacteriaceae</taxon>
        <taxon>Pedobacter</taxon>
    </lineage>
</organism>
<dbReference type="NCBIfam" id="TIGR00705">
    <property type="entry name" value="SppA_67K"/>
    <property type="match status" value="1"/>
</dbReference>
<evidence type="ECO:0000256" key="4">
    <source>
        <dbReference type="ARBA" id="ARBA00022801"/>
    </source>
</evidence>
<gene>
    <name evidence="10" type="ORF">HDF25_000292</name>
</gene>
<protein>
    <submittedName>
        <fullName evidence="10">Protease-4</fullName>
        <ecNumber evidence="10">3.4.21.-</ecNumber>
    </submittedName>
</protein>
<dbReference type="PANTHER" id="PTHR33209:SF1">
    <property type="entry name" value="PEPTIDASE S49 DOMAIN-CONTAINING PROTEIN"/>
    <property type="match status" value="1"/>
</dbReference>
<dbReference type="CDD" id="cd07018">
    <property type="entry name" value="S49_SppA_67K_type"/>
    <property type="match status" value="1"/>
</dbReference>
<dbReference type="SUPFAM" id="SSF52096">
    <property type="entry name" value="ClpP/crotonase"/>
    <property type="match status" value="2"/>
</dbReference>
<dbReference type="InterPro" id="IPR029045">
    <property type="entry name" value="ClpP/crotonase-like_dom_sf"/>
</dbReference>
<dbReference type="InterPro" id="IPR002142">
    <property type="entry name" value="Peptidase_S49"/>
</dbReference>
<dbReference type="GO" id="GO:0008236">
    <property type="term" value="F:serine-type peptidase activity"/>
    <property type="evidence" value="ECO:0007669"/>
    <property type="project" value="UniProtKB-KW"/>
</dbReference>
<evidence type="ECO:0000256" key="7">
    <source>
        <dbReference type="PIRSR" id="PIRSR001217-1"/>
    </source>
</evidence>
<sequence length="589" mass="64705">MREFFKYVFATVVGIIISTLLIAIFFVVLVVAMVSAVDSDKTVDVASNSVLYLNLDQSIKERTPNKTFDNLPVIGSRAGKSIGFNDLIRALKRAKTDDNIKCVYLNVSSPAAGKATLKEVRDALIDFKTSKKKIIAYSEVYTQDAYYLASVADKVYLNPQGALEFKGYSSQLTFFKGAMEKLGVEAQIIRVGNFKSAVEPFTNDKMSDYNRQQVTAYLGGLYNTFLEGISKSRNIPKDSLYMMANTYKIQLPQDALKYKMIDGLKYKDEVLDELKTLSGTGKKESLSTITINDYANNQKDDNSESSNKIAVIYANGDITGGEGSDESIGSERISRAIRKARLDDKIKAIVLRVNSGGGSALASDVIWREIILSKKVKPVIASFGDVAASGGYYIACAADSIFVQPNTITGSIGVFGIIPNFQNLLTNKLGITFDGVKTGQYADIMSVTRPLTPGERLIIQTDVNHVYDSFITRVADGRKKSKAYIDSIGGGHVWVGTDAVKIGLADRIGSFNDAIVAAGKKAQLKDYKIVEYPQKTDPLKSFLSDAGDNVKTYYAQKEFGENFFLYQQLKKVVVQAGVQARMPYQINVQ</sequence>
<evidence type="ECO:0000256" key="8">
    <source>
        <dbReference type="SAM" id="Phobius"/>
    </source>
</evidence>
<keyword evidence="8" id="KW-0812">Transmembrane</keyword>
<dbReference type="Pfam" id="PF01343">
    <property type="entry name" value="Peptidase_S49"/>
    <property type="match status" value="2"/>
</dbReference>
<dbReference type="Gene3D" id="3.90.226.10">
    <property type="entry name" value="2-enoyl-CoA Hydratase, Chain A, domain 1"/>
    <property type="match status" value="2"/>
</dbReference>
<dbReference type="Gene3D" id="6.20.330.10">
    <property type="match status" value="1"/>
</dbReference>
<evidence type="ECO:0000256" key="5">
    <source>
        <dbReference type="ARBA" id="ARBA00022825"/>
    </source>
</evidence>
<dbReference type="EMBL" id="JACHCC010000001">
    <property type="protein sequence ID" value="MBB6498168.1"/>
    <property type="molecule type" value="Genomic_DNA"/>
</dbReference>
<evidence type="ECO:0000259" key="9">
    <source>
        <dbReference type="Pfam" id="PF01343"/>
    </source>
</evidence>
<keyword evidence="5" id="KW-0720">Serine protease</keyword>
<dbReference type="GO" id="GO:0006465">
    <property type="term" value="P:signal peptide processing"/>
    <property type="evidence" value="ECO:0007669"/>
    <property type="project" value="InterPro"/>
</dbReference>
<dbReference type="RefSeq" id="WP_184622040.1">
    <property type="nucleotide sequence ID" value="NZ_JACHCC010000001.1"/>
</dbReference>
<evidence type="ECO:0000313" key="11">
    <source>
        <dbReference type="Proteomes" id="UP000521017"/>
    </source>
</evidence>
<dbReference type="InterPro" id="IPR047272">
    <property type="entry name" value="S49_SppA_C"/>
</dbReference>
<dbReference type="InterPro" id="IPR004634">
    <property type="entry name" value="Pept_S49_pIV"/>
</dbReference>
<evidence type="ECO:0000256" key="1">
    <source>
        <dbReference type="ARBA" id="ARBA00004370"/>
    </source>
</evidence>
<evidence type="ECO:0000256" key="2">
    <source>
        <dbReference type="ARBA" id="ARBA00008683"/>
    </source>
</evidence>
<evidence type="ECO:0000256" key="3">
    <source>
        <dbReference type="ARBA" id="ARBA00022670"/>
    </source>
</evidence>
<dbReference type="InterPro" id="IPR047217">
    <property type="entry name" value="S49_SppA_67K_type_N"/>
</dbReference>
<feature type="transmembrane region" description="Helical" evidence="8">
    <location>
        <begin position="7"/>
        <end position="34"/>
    </location>
</feature>
<keyword evidence="8" id="KW-1133">Transmembrane helix</keyword>
<comment type="caution">
    <text evidence="10">The sequence shown here is derived from an EMBL/GenBank/DDBJ whole genome shotgun (WGS) entry which is preliminary data.</text>
</comment>
<comment type="subcellular location">
    <subcellularLocation>
        <location evidence="1">Membrane</location>
    </subcellularLocation>
</comment>
<dbReference type="CDD" id="cd07023">
    <property type="entry name" value="S49_Sppa_N_C"/>
    <property type="match status" value="1"/>
</dbReference>
<dbReference type="PIRSF" id="PIRSF001217">
    <property type="entry name" value="Protease_4_SppA"/>
    <property type="match status" value="1"/>
</dbReference>
<feature type="active site" description="Nucleophile" evidence="7">
    <location>
        <position position="389"/>
    </location>
</feature>
<dbReference type="InterPro" id="IPR004635">
    <property type="entry name" value="Pept_S49_SppA"/>
</dbReference>
<dbReference type="PANTHER" id="PTHR33209">
    <property type="entry name" value="PROTEASE 4"/>
    <property type="match status" value="1"/>
</dbReference>
<keyword evidence="4 10" id="KW-0378">Hydrolase</keyword>
<evidence type="ECO:0000256" key="6">
    <source>
        <dbReference type="ARBA" id="ARBA00023136"/>
    </source>
</evidence>